<feature type="compositionally biased region" description="Basic and acidic residues" evidence="1">
    <location>
        <begin position="468"/>
        <end position="481"/>
    </location>
</feature>
<evidence type="ECO:0000313" key="2">
    <source>
        <dbReference type="EMBL" id="KAJ8408396.1"/>
    </source>
</evidence>
<evidence type="ECO:0008006" key="4">
    <source>
        <dbReference type="Google" id="ProtNLM"/>
    </source>
</evidence>
<organism evidence="2 3">
    <name type="scientific">Aldrovandia affinis</name>
    <dbReference type="NCBI Taxonomy" id="143900"/>
    <lineage>
        <taxon>Eukaryota</taxon>
        <taxon>Metazoa</taxon>
        <taxon>Chordata</taxon>
        <taxon>Craniata</taxon>
        <taxon>Vertebrata</taxon>
        <taxon>Euteleostomi</taxon>
        <taxon>Actinopterygii</taxon>
        <taxon>Neopterygii</taxon>
        <taxon>Teleostei</taxon>
        <taxon>Notacanthiformes</taxon>
        <taxon>Halosauridae</taxon>
        <taxon>Aldrovandia</taxon>
    </lineage>
</organism>
<feature type="region of interest" description="Disordered" evidence="1">
    <location>
        <begin position="323"/>
        <end position="378"/>
    </location>
</feature>
<dbReference type="Proteomes" id="UP001221898">
    <property type="component" value="Unassembled WGS sequence"/>
</dbReference>
<feature type="compositionally biased region" description="Basic and acidic residues" evidence="1">
    <location>
        <begin position="145"/>
        <end position="162"/>
    </location>
</feature>
<accession>A0AAD7SV48</accession>
<feature type="compositionally biased region" description="Low complexity" evidence="1">
    <location>
        <begin position="79"/>
        <end position="96"/>
    </location>
</feature>
<dbReference type="EMBL" id="JAINUG010000035">
    <property type="protein sequence ID" value="KAJ8408396.1"/>
    <property type="molecule type" value="Genomic_DNA"/>
</dbReference>
<reference evidence="2" key="1">
    <citation type="journal article" date="2023" name="Science">
        <title>Genome structures resolve the early diversification of teleost fishes.</title>
        <authorList>
            <person name="Parey E."/>
            <person name="Louis A."/>
            <person name="Montfort J."/>
            <person name="Bouchez O."/>
            <person name="Roques C."/>
            <person name="Iampietro C."/>
            <person name="Lluch J."/>
            <person name="Castinel A."/>
            <person name="Donnadieu C."/>
            <person name="Desvignes T."/>
            <person name="Floi Bucao C."/>
            <person name="Jouanno E."/>
            <person name="Wen M."/>
            <person name="Mejri S."/>
            <person name="Dirks R."/>
            <person name="Jansen H."/>
            <person name="Henkel C."/>
            <person name="Chen W.J."/>
            <person name="Zahm M."/>
            <person name="Cabau C."/>
            <person name="Klopp C."/>
            <person name="Thompson A.W."/>
            <person name="Robinson-Rechavi M."/>
            <person name="Braasch I."/>
            <person name="Lecointre G."/>
            <person name="Bobe J."/>
            <person name="Postlethwait J.H."/>
            <person name="Berthelot C."/>
            <person name="Roest Crollius H."/>
            <person name="Guiguen Y."/>
        </authorList>
    </citation>
    <scope>NUCLEOTIDE SEQUENCE</scope>
    <source>
        <strain evidence="2">NC1722</strain>
    </source>
</reference>
<comment type="caution">
    <text evidence="2">The sequence shown here is derived from an EMBL/GenBank/DDBJ whole genome shotgun (WGS) entry which is preliminary data.</text>
</comment>
<feature type="compositionally biased region" description="Acidic residues" evidence="1">
    <location>
        <begin position="163"/>
        <end position="173"/>
    </location>
</feature>
<feature type="region of interest" description="Disordered" evidence="1">
    <location>
        <begin position="255"/>
        <end position="302"/>
    </location>
</feature>
<dbReference type="PANTHER" id="PTHR18839">
    <property type="entry name" value="MITOTIC INTERACTOR AND SUBSTRATE OF PLK1 MISP FAMILY MEMBER"/>
    <property type="match status" value="1"/>
</dbReference>
<feature type="compositionally biased region" description="Basic and acidic residues" evidence="1">
    <location>
        <begin position="441"/>
        <end position="454"/>
    </location>
</feature>
<keyword evidence="3" id="KW-1185">Reference proteome</keyword>
<evidence type="ECO:0000256" key="1">
    <source>
        <dbReference type="SAM" id="MobiDB-lite"/>
    </source>
</evidence>
<protein>
    <recommendedName>
        <fullName evidence="4">A-kinase anchor protein 2 C-terminal domain-containing protein</fullName>
    </recommendedName>
</protein>
<feature type="region of interest" description="Disordered" evidence="1">
    <location>
        <begin position="64"/>
        <end position="97"/>
    </location>
</feature>
<feature type="compositionally biased region" description="Low complexity" evidence="1">
    <location>
        <begin position="329"/>
        <end position="345"/>
    </location>
</feature>
<sequence length="505" mass="56691">MESMPKKWVLQSLSPNLDVKDLRSLSDGAEQTGVDITVVRSQPSVTVTSTPRDSPRDVFVQANRVAVSDEGSSGEDWRGSSPSSPGGSSSSDSHSGFYSFVERSLSPEAEKTAVWMSSPDREAKLAVLKEENGYKLRAYTEEKRPEKLFEETNGDSRYRTEDVGDTEQEEEEQIQERLEIIHSQAPKISPDFKEQWSALESLDHNYSPQRLLEGLSLTYSSPRTEVQQTKAEPGTIDTEQISFTAARQQFMKMEQTKRNPFQQLLQSPKHQERPSQSEVIVMSREVNEDDLPKEQLSQSLRSDPIKDQVFTAKTVIVSITEESGTKRQSSSFDDLDSGLGDFSLDPKGGYASDGGASSEALGAETGDGPSSTRTAETPIEREIRIMQEREESLRRERGIKRTDVREMVEIKTKPSLSQASPTLTPVRTKDRNRVSFLIQRDIRKDSQREEDHQGKVPGLYDPGTAQELGERKRLFELHEDQIPVMPNQEEPHGEHSDCQAGQTRP</sequence>
<name>A0AAD7SV48_9TELE</name>
<feature type="compositionally biased region" description="Polar residues" evidence="1">
    <location>
        <begin position="258"/>
        <end position="268"/>
    </location>
</feature>
<proteinExistence type="predicted"/>
<evidence type="ECO:0000313" key="3">
    <source>
        <dbReference type="Proteomes" id="UP001221898"/>
    </source>
</evidence>
<feature type="region of interest" description="Disordered" evidence="1">
    <location>
        <begin position="145"/>
        <end position="173"/>
    </location>
</feature>
<dbReference type="AlphaFoldDB" id="A0AAD7SV48"/>
<dbReference type="InterPro" id="IPR042779">
    <property type="entry name" value="MISP/MISP3-like"/>
</dbReference>
<dbReference type="PANTHER" id="PTHR18839:SF0">
    <property type="entry name" value="MITOTIC INTERACTOR AND SUBSTRATE OF PLK1 ISOFORM X1-RELATED"/>
    <property type="match status" value="1"/>
</dbReference>
<feature type="region of interest" description="Disordered" evidence="1">
    <location>
        <begin position="441"/>
        <end position="505"/>
    </location>
</feature>
<gene>
    <name evidence="2" type="ORF">AAFF_G00258100</name>
</gene>